<reference evidence="2" key="1">
    <citation type="submission" date="2014-03" db="EMBL/GenBank/DDBJ databases">
        <authorList>
            <person name="Aksoy S."/>
            <person name="Warren W."/>
            <person name="Wilson R.K."/>
        </authorList>
    </citation>
    <scope>NUCLEOTIDE SEQUENCE [LARGE SCALE GENOMIC DNA]</scope>
    <source>
        <strain evidence="2">IAEA</strain>
    </source>
</reference>
<name>A0A1A9WFP5_9MUSC</name>
<dbReference type="VEuPathDB" id="VectorBase:GBRI018049"/>
<sequence>MLKCGITALPICYCQQGQLHALWNRRYRYYPNVHEKFLRSSSSIISADVKIFDCSCTVLGRSPELRLLLLRLEVVEQVRFRFLETTASRDLTRRIFTHQNCREVRLAITLLHELFNVLAYFITNLSSNSFPIDNFCHAKKPIVLNILLSMAPLMKRLYDPQNYQDEPVSIAIVWFF</sequence>
<evidence type="ECO:0000313" key="2">
    <source>
        <dbReference type="Proteomes" id="UP000091820"/>
    </source>
</evidence>
<reference evidence="1" key="2">
    <citation type="submission" date="2020-05" db="UniProtKB">
        <authorList>
            <consortium name="EnsemblMetazoa"/>
        </authorList>
    </citation>
    <scope>IDENTIFICATION</scope>
    <source>
        <strain evidence="1">IAEA</strain>
    </source>
</reference>
<organism evidence="1 2">
    <name type="scientific">Glossina brevipalpis</name>
    <dbReference type="NCBI Taxonomy" id="37001"/>
    <lineage>
        <taxon>Eukaryota</taxon>
        <taxon>Metazoa</taxon>
        <taxon>Ecdysozoa</taxon>
        <taxon>Arthropoda</taxon>
        <taxon>Hexapoda</taxon>
        <taxon>Insecta</taxon>
        <taxon>Pterygota</taxon>
        <taxon>Neoptera</taxon>
        <taxon>Endopterygota</taxon>
        <taxon>Diptera</taxon>
        <taxon>Brachycera</taxon>
        <taxon>Muscomorpha</taxon>
        <taxon>Hippoboscoidea</taxon>
        <taxon>Glossinidae</taxon>
        <taxon>Glossina</taxon>
    </lineage>
</organism>
<proteinExistence type="predicted"/>
<protein>
    <submittedName>
        <fullName evidence="1">Uncharacterized protein</fullName>
    </submittedName>
</protein>
<dbReference type="AlphaFoldDB" id="A0A1A9WFP5"/>
<dbReference type="EnsemblMetazoa" id="GBRI018049-RA">
    <property type="protein sequence ID" value="GBRI018049-PA"/>
    <property type="gene ID" value="GBRI018049"/>
</dbReference>
<dbReference type="Proteomes" id="UP000091820">
    <property type="component" value="Unassembled WGS sequence"/>
</dbReference>
<evidence type="ECO:0000313" key="1">
    <source>
        <dbReference type="EnsemblMetazoa" id="GBRI018049-PA"/>
    </source>
</evidence>
<keyword evidence="2" id="KW-1185">Reference proteome</keyword>
<accession>A0A1A9WFP5</accession>